<protein>
    <submittedName>
        <fullName evidence="2">Uncharacterized protein</fullName>
    </submittedName>
</protein>
<dbReference type="EMBL" id="JAVHJO010000002">
    <property type="protein sequence ID" value="KAK6542384.1"/>
    <property type="molecule type" value="Genomic_DNA"/>
</dbReference>
<dbReference type="AlphaFoldDB" id="A0AAV9XME0"/>
<proteinExistence type="predicted"/>
<sequence length="257" mass="29449">MPLPHNTLVRLISAINDGEYDVAEDLFDSNAKLFVSSKPHNHEYLMPADYVAYYRKKRKVGGISKLILERFIDDEEPQCEIPGGNGPRVDRDHRTRKKKYDTAITWVTLVQKQNRKERGGNLVERWWFDEKGWILARKPQKATTLIGPYMAMSEGLDAPGGIIFYEEDKSKGGIPALTRGEADAVRAEEDPRAGQEIRLDPGAPDVPTSLEDIVANERAQRRSERENREARRNHETRHRPDMTSAFQLPRSREGRPF</sequence>
<keyword evidence="3" id="KW-1185">Reference proteome</keyword>
<feature type="region of interest" description="Disordered" evidence="1">
    <location>
        <begin position="188"/>
        <end position="257"/>
    </location>
</feature>
<feature type="compositionally biased region" description="Basic and acidic residues" evidence="1">
    <location>
        <begin position="188"/>
        <end position="199"/>
    </location>
</feature>
<evidence type="ECO:0000256" key="1">
    <source>
        <dbReference type="SAM" id="MobiDB-lite"/>
    </source>
</evidence>
<comment type="caution">
    <text evidence="2">The sequence shown here is derived from an EMBL/GenBank/DDBJ whole genome shotgun (WGS) entry which is preliminary data.</text>
</comment>
<evidence type="ECO:0000313" key="2">
    <source>
        <dbReference type="EMBL" id="KAK6542384.1"/>
    </source>
</evidence>
<dbReference type="Proteomes" id="UP001365542">
    <property type="component" value="Unassembled WGS sequence"/>
</dbReference>
<evidence type="ECO:0000313" key="3">
    <source>
        <dbReference type="Proteomes" id="UP001365542"/>
    </source>
</evidence>
<gene>
    <name evidence="2" type="ORF">TWF694_006340</name>
</gene>
<name>A0AAV9XME0_9PEZI</name>
<reference evidence="2 3" key="1">
    <citation type="submission" date="2019-10" db="EMBL/GenBank/DDBJ databases">
        <authorList>
            <person name="Palmer J.M."/>
        </authorList>
    </citation>
    <scope>NUCLEOTIDE SEQUENCE [LARGE SCALE GENOMIC DNA]</scope>
    <source>
        <strain evidence="2 3">TWF694</strain>
    </source>
</reference>
<feature type="compositionally biased region" description="Basic and acidic residues" evidence="1">
    <location>
        <begin position="218"/>
        <end position="241"/>
    </location>
</feature>
<accession>A0AAV9XME0</accession>
<organism evidence="2 3">
    <name type="scientific">Orbilia ellipsospora</name>
    <dbReference type="NCBI Taxonomy" id="2528407"/>
    <lineage>
        <taxon>Eukaryota</taxon>
        <taxon>Fungi</taxon>
        <taxon>Dikarya</taxon>
        <taxon>Ascomycota</taxon>
        <taxon>Pezizomycotina</taxon>
        <taxon>Orbiliomycetes</taxon>
        <taxon>Orbiliales</taxon>
        <taxon>Orbiliaceae</taxon>
        <taxon>Orbilia</taxon>
    </lineage>
</organism>